<comment type="cofactor">
    <cofactor evidence="1">
        <name>Zn(2+)</name>
        <dbReference type="ChEBI" id="CHEBI:29105"/>
    </cofactor>
</comment>
<evidence type="ECO:0000313" key="8">
    <source>
        <dbReference type="EMBL" id="OGM26934.1"/>
    </source>
</evidence>
<dbReference type="Gene3D" id="3.40.390.30">
    <property type="entry name" value="Metalloproteases ('zincins'), catalytic domain"/>
    <property type="match status" value="1"/>
</dbReference>
<evidence type="ECO:0000256" key="3">
    <source>
        <dbReference type="ARBA" id="ARBA00022722"/>
    </source>
</evidence>
<dbReference type="AlphaFoldDB" id="A0A1F7YHV3"/>
<sequence>MIRVYVKKQSNYPVNAPLLKKRITRFFEGQGIVSDSDVVIAIVGKKAMLDLAKKFLCENKVLHNVLSFTESEVNKKFIEAKKDVNHLGEIVICYPQVVVEANKEDRLIEDKVYELAEHGADHLMGKHHE</sequence>
<evidence type="ECO:0000256" key="2">
    <source>
        <dbReference type="ARBA" id="ARBA00010875"/>
    </source>
</evidence>
<evidence type="ECO:0000256" key="1">
    <source>
        <dbReference type="ARBA" id="ARBA00001947"/>
    </source>
</evidence>
<dbReference type="GO" id="GO:0004222">
    <property type="term" value="F:metalloendopeptidase activity"/>
    <property type="evidence" value="ECO:0007669"/>
    <property type="project" value="InterPro"/>
</dbReference>
<evidence type="ECO:0000313" key="9">
    <source>
        <dbReference type="Proteomes" id="UP000179221"/>
    </source>
</evidence>
<reference evidence="8 9" key="1">
    <citation type="journal article" date="2016" name="Nat. Commun.">
        <title>Thousands of microbial genomes shed light on interconnected biogeochemical processes in an aquifer system.</title>
        <authorList>
            <person name="Anantharaman K."/>
            <person name="Brown C.T."/>
            <person name="Hug L.A."/>
            <person name="Sharon I."/>
            <person name="Castelle C.J."/>
            <person name="Probst A.J."/>
            <person name="Thomas B.C."/>
            <person name="Singh A."/>
            <person name="Wilkins M.J."/>
            <person name="Karaoz U."/>
            <person name="Brodie E.L."/>
            <person name="Williams K.H."/>
            <person name="Hubbard S.S."/>
            <person name="Banfield J.F."/>
        </authorList>
    </citation>
    <scope>NUCLEOTIDE SEQUENCE [LARGE SCALE GENOMIC DNA]</scope>
</reference>
<evidence type="ECO:0000256" key="4">
    <source>
        <dbReference type="ARBA" id="ARBA00022723"/>
    </source>
</evidence>
<dbReference type="GO" id="GO:0006364">
    <property type="term" value="P:rRNA processing"/>
    <property type="evidence" value="ECO:0007669"/>
    <property type="project" value="InterPro"/>
</dbReference>
<dbReference type="InterPro" id="IPR002036">
    <property type="entry name" value="YbeY"/>
</dbReference>
<keyword evidence="3" id="KW-0540">Nuclease</keyword>
<dbReference type="SUPFAM" id="SSF55486">
    <property type="entry name" value="Metalloproteases ('zincins'), catalytic domain"/>
    <property type="match status" value="1"/>
</dbReference>
<name>A0A1F7YHV3_9BACT</name>
<proteinExistence type="inferred from homology"/>
<dbReference type="Proteomes" id="UP000179221">
    <property type="component" value="Unassembled WGS sequence"/>
</dbReference>
<keyword evidence="5" id="KW-0255">Endonuclease</keyword>
<dbReference type="GO" id="GO:0004519">
    <property type="term" value="F:endonuclease activity"/>
    <property type="evidence" value="ECO:0007669"/>
    <property type="project" value="UniProtKB-KW"/>
</dbReference>
<dbReference type="EMBL" id="MGGL01000008">
    <property type="protein sequence ID" value="OGM26934.1"/>
    <property type="molecule type" value="Genomic_DNA"/>
</dbReference>
<keyword evidence="7" id="KW-0862">Zinc</keyword>
<accession>A0A1F7YHV3</accession>
<keyword evidence="4" id="KW-0479">Metal-binding</keyword>
<comment type="similarity">
    <text evidence="2">Belongs to the endoribonuclease YbeY family.</text>
</comment>
<comment type="caution">
    <text evidence="8">The sequence shown here is derived from an EMBL/GenBank/DDBJ whole genome shotgun (WGS) entry which is preliminary data.</text>
</comment>
<dbReference type="GO" id="GO:0046872">
    <property type="term" value="F:metal ion binding"/>
    <property type="evidence" value="ECO:0007669"/>
    <property type="project" value="UniProtKB-KW"/>
</dbReference>
<gene>
    <name evidence="8" type="ORF">A2628_05840</name>
</gene>
<keyword evidence="6" id="KW-0378">Hydrolase</keyword>
<evidence type="ECO:0000256" key="6">
    <source>
        <dbReference type="ARBA" id="ARBA00022801"/>
    </source>
</evidence>
<evidence type="ECO:0000256" key="5">
    <source>
        <dbReference type="ARBA" id="ARBA00022759"/>
    </source>
</evidence>
<protein>
    <submittedName>
        <fullName evidence="8">rRNA maturation RNase YbeY</fullName>
    </submittedName>
</protein>
<dbReference type="InterPro" id="IPR023091">
    <property type="entry name" value="MetalPrtase_cat_dom_sf_prd"/>
</dbReference>
<dbReference type="Pfam" id="PF02130">
    <property type="entry name" value="YbeY"/>
    <property type="match status" value="1"/>
</dbReference>
<evidence type="ECO:0000256" key="7">
    <source>
        <dbReference type="ARBA" id="ARBA00022833"/>
    </source>
</evidence>
<dbReference type="NCBIfam" id="TIGR00043">
    <property type="entry name" value="rRNA maturation RNase YbeY"/>
    <property type="match status" value="1"/>
</dbReference>
<organism evidence="8 9">
    <name type="scientific">Candidatus Woesebacteria bacterium RIFCSPHIGHO2_01_FULL_40_22</name>
    <dbReference type="NCBI Taxonomy" id="1802499"/>
    <lineage>
        <taxon>Bacteria</taxon>
        <taxon>Candidatus Woeseibacteriota</taxon>
    </lineage>
</organism>